<dbReference type="GO" id="GO:0009062">
    <property type="term" value="P:fatty acid catabolic process"/>
    <property type="evidence" value="ECO:0007669"/>
    <property type="project" value="TreeGrafter"/>
</dbReference>
<dbReference type="CDD" id="cd03445">
    <property type="entry name" value="Thioesterase_II_repeat2"/>
    <property type="match status" value="1"/>
</dbReference>
<dbReference type="GO" id="GO:0006637">
    <property type="term" value="P:acyl-CoA metabolic process"/>
    <property type="evidence" value="ECO:0007669"/>
    <property type="project" value="InterPro"/>
</dbReference>
<keyword evidence="6" id="KW-1185">Reference proteome</keyword>
<reference evidence="5 6" key="1">
    <citation type="submission" date="2018-09" db="EMBL/GenBank/DDBJ databases">
        <title>Genome sequencing of Nocardioides immobilis CCTCC AB 2017083 for comparison to Nocardioides silvaticus.</title>
        <authorList>
            <person name="Li C."/>
            <person name="Wang G."/>
        </authorList>
    </citation>
    <scope>NUCLEOTIDE SEQUENCE [LARGE SCALE GENOMIC DNA]</scope>
    <source>
        <strain evidence="5 6">CCTCC AB 2017083</strain>
    </source>
</reference>
<dbReference type="InterPro" id="IPR029069">
    <property type="entry name" value="HotDog_dom_sf"/>
</dbReference>
<feature type="domain" description="Acyl-CoA thioesterase 2 C-terminal" evidence="3">
    <location>
        <begin position="170"/>
        <end position="275"/>
    </location>
</feature>
<evidence type="ECO:0000313" key="6">
    <source>
        <dbReference type="Proteomes" id="UP000283644"/>
    </source>
</evidence>
<dbReference type="CDD" id="cd03444">
    <property type="entry name" value="Thioesterase_II_repeat1"/>
    <property type="match status" value="1"/>
</dbReference>
<gene>
    <name evidence="5" type="ORF">D0Z08_26885</name>
</gene>
<dbReference type="EMBL" id="QXGH01000037">
    <property type="protein sequence ID" value="RHW24014.1"/>
    <property type="molecule type" value="Genomic_DNA"/>
</dbReference>
<dbReference type="InterPro" id="IPR042171">
    <property type="entry name" value="Acyl-CoA_hotdog"/>
</dbReference>
<dbReference type="Pfam" id="PF13622">
    <property type="entry name" value="4HBT_3"/>
    <property type="match status" value="1"/>
</dbReference>
<evidence type="ECO:0000256" key="2">
    <source>
        <dbReference type="ARBA" id="ARBA00022801"/>
    </source>
</evidence>
<sequence>MVASVDQLIALLDLRNAGVATFTGRLPATTRARVFGGYVLGQALAAAGRTVGPARRPHSLHASFLRPGDPRVPIDYEVESLREGRAFSTRAVRASQGSTLICTMTASFHVDEPGLDFQRTGRTAPPPDTLPKHTENLGEWPDIYAEWSALDIRRVPPQPVPSPNDPDASSSARAWLRTTAPLPDDALLHTCLLACISDLTLLSVVLVPHGISALHEGYTLASLDHSIWFHRPGRVDEWLLYDQTVPSTSNALGLAHGRLRTADGTLIASVAQEGLFRKQQ</sequence>
<accession>A0A417XU42</accession>
<dbReference type="PANTHER" id="PTHR11066">
    <property type="entry name" value="ACYL-COA THIOESTERASE"/>
    <property type="match status" value="1"/>
</dbReference>
<evidence type="ECO:0000259" key="4">
    <source>
        <dbReference type="Pfam" id="PF13622"/>
    </source>
</evidence>
<dbReference type="GO" id="GO:0047617">
    <property type="term" value="F:fatty acyl-CoA hydrolase activity"/>
    <property type="evidence" value="ECO:0007669"/>
    <property type="project" value="InterPro"/>
</dbReference>
<keyword evidence="2" id="KW-0378">Hydrolase</keyword>
<organism evidence="5 6">
    <name type="scientific">Nocardioides immobilis</name>
    <dbReference type="NCBI Taxonomy" id="2049295"/>
    <lineage>
        <taxon>Bacteria</taxon>
        <taxon>Bacillati</taxon>
        <taxon>Actinomycetota</taxon>
        <taxon>Actinomycetes</taxon>
        <taxon>Propionibacteriales</taxon>
        <taxon>Nocardioidaceae</taxon>
        <taxon>Nocardioides</taxon>
    </lineage>
</organism>
<name>A0A417XU42_9ACTN</name>
<dbReference type="Proteomes" id="UP000283644">
    <property type="component" value="Unassembled WGS sequence"/>
</dbReference>
<evidence type="ECO:0000256" key="1">
    <source>
        <dbReference type="ARBA" id="ARBA00006538"/>
    </source>
</evidence>
<dbReference type="InterPro" id="IPR049449">
    <property type="entry name" value="TesB_ACOT8-like_N"/>
</dbReference>
<comment type="similarity">
    <text evidence="1">Belongs to the C/M/P thioester hydrolase family.</text>
</comment>
<proteinExistence type="inferred from homology"/>
<protein>
    <submittedName>
        <fullName evidence="5">Acyl-CoA thioesterase II</fullName>
    </submittedName>
</protein>
<dbReference type="InterPro" id="IPR003703">
    <property type="entry name" value="Acyl_CoA_thio"/>
</dbReference>
<evidence type="ECO:0000259" key="3">
    <source>
        <dbReference type="Pfam" id="PF02551"/>
    </source>
</evidence>
<dbReference type="Pfam" id="PF02551">
    <property type="entry name" value="Acyl_CoA_thio"/>
    <property type="match status" value="1"/>
</dbReference>
<dbReference type="OrthoDB" id="9781019at2"/>
<feature type="domain" description="Acyl-CoA thioesterase-like N-terminal HotDog" evidence="4">
    <location>
        <begin position="31"/>
        <end position="109"/>
    </location>
</feature>
<dbReference type="SUPFAM" id="SSF54637">
    <property type="entry name" value="Thioesterase/thiol ester dehydrase-isomerase"/>
    <property type="match status" value="2"/>
</dbReference>
<dbReference type="Gene3D" id="2.40.160.210">
    <property type="entry name" value="Acyl-CoA thioesterase, double hotdog domain"/>
    <property type="match status" value="1"/>
</dbReference>
<dbReference type="InterPro" id="IPR025652">
    <property type="entry name" value="TesB_C"/>
</dbReference>
<dbReference type="RefSeq" id="WP_118928366.1">
    <property type="nucleotide sequence ID" value="NZ_QXGH01000037.1"/>
</dbReference>
<comment type="caution">
    <text evidence="5">The sequence shown here is derived from an EMBL/GenBank/DDBJ whole genome shotgun (WGS) entry which is preliminary data.</text>
</comment>
<dbReference type="AlphaFoldDB" id="A0A417XU42"/>
<dbReference type="PANTHER" id="PTHR11066:SF34">
    <property type="entry name" value="ACYL-COENZYME A THIOESTERASE 8"/>
    <property type="match status" value="1"/>
</dbReference>
<evidence type="ECO:0000313" key="5">
    <source>
        <dbReference type="EMBL" id="RHW24014.1"/>
    </source>
</evidence>